<dbReference type="AlphaFoldDB" id="A0A0C9WC94"/>
<keyword evidence="3" id="KW-1185">Reference proteome</keyword>
<protein>
    <submittedName>
        <fullName evidence="2">Uncharacterized protein</fullName>
    </submittedName>
</protein>
<feature type="region of interest" description="Disordered" evidence="1">
    <location>
        <begin position="1"/>
        <end position="25"/>
    </location>
</feature>
<organism evidence="2 3">
    <name type="scientific">Hydnomerulius pinastri MD-312</name>
    <dbReference type="NCBI Taxonomy" id="994086"/>
    <lineage>
        <taxon>Eukaryota</taxon>
        <taxon>Fungi</taxon>
        <taxon>Dikarya</taxon>
        <taxon>Basidiomycota</taxon>
        <taxon>Agaricomycotina</taxon>
        <taxon>Agaricomycetes</taxon>
        <taxon>Agaricomycetidae</taxon>
        <taxon>Boletales</taxon>
        <taxon>Boletales incertae sedis</taxon>
        <taxon>Leucogyrophana</taxon>
    </lineage>
</organism>
<proteinExistence type="predicted"/>
<gene>
    <name evidence="2" type="ORF">HYDPIDRAFT_115403</name>
</gene>
<evidence type="ECO:0000313" key="2">
    <source>
        <dbReference type="EMBL" id="KIJ61901.1"/>
    </source>
</evidence>
<dbReference type="Proteomes" id="UP000053820">
    <property type="component" value="Unassembled WGS sequence"/>
</dbReference>
<sequence>MGLMGLGRSRSKESRGYRCTTSAATEPLGVRERPVAHTKTWEDTRNELMVQDVWLQQHKQVLDK</sequence>
<dbReference type="HOGENOM" id="CLU_2867934_0_0_1"/>
<evidence type="ECO:0000313" key="3">
    <source>
        <dbReference type="Proteomes" id="UP000053820"/>
    </source>
</evidence>
<dbReference type="OrthoDB" id="17089at2759"/>
<reference evidence="2 3" key="1">
    <citation type="submission" date="2014-04" db="EMBL/GenBank/DDBJ databases">
        <title>Evolutionary Origins and Diversification of the Mycorrhizal Mutualists.</title>
        <authorList>
            <consortium name="DOE Joint Genome Institute"/>
            <consortium name="Mycorrhizal Genomics Consortium"/>
            <person name="Kohler A."/>
            <person name="Kuo A."/>
            <person name="Nagy L.G."/>
            <person name="Floudas D."/>
            <person name="Copeland A."/>
            <person name="Barry K.W."/>
            <person name="Cichocki N."/>
            <person name="Veneault-Fourrey C."/>
            <person name="LaButti K."/>
            <person name="Lindquist E.A."/>
            <person name="Lipzen A."/>
            <person name="Lundell T."/>
            <person name="Morin E."/>
            <person name="Murat C."/>
            <person name="Riley R."/>
            <person name="Ohm R."/>
            <person name="Sun H."/>
            <person name="Tunlid A."/>
            <person name="Henrissat B."/>
            <person name="Grigoriev I.V."/>
            <person name="Hibbett D.S."/>
            <person name="Martin F."/>
        </authorList>
    </citation>
    <scope>NUCLEOTIDE SEQUENCE [LARGE SCALE GENOMIC DNA]</scope>
    <source>
        <strain evidence="2 3">MD-312</strain>
    </source>
</reference>
<dbReference type="EMBL" id="KN839859">
    <property type="protein sequence ID" value="KIJ61901.1"/>
    <property type="molecule type" value="Genomic_DNA"/>
</dbReference>
<evidence type="ECO:0000256" key="1">
    <source>
        <dbReference type="SAM" id="MobiDB-lite"/>
    </source>
</evidence>
<accession>A0A0C9WC94</accession>
<name>A0A0C9WC94_9AGAM</name>